<dbReference type="EMBL" id="KE524044">
    <property type="protein sequence ID" value="KFB34862.1"/>
    <property type="molecule type" value="Genomic_DNA"/>
</dbReference>
<keyword evidence="3" id="KW-1185">Reference proteome</keyword>
<reference evidence="2" key="2">
    <citation type="submission" date="2020-05" db="UniProtKB">
        <authorList>
            <consortium name="EnsemblMetazoa"/>
        </authorList>
    </citation>
    <scope>IDENTIFICATION</scope>
</reference>
<gene>
    <name evidence="1" type="ORF">ZHAS_00000456</name>
</gene>
<dbReference type="VEuPathDB" id="VectorBase:ASIS001041"/>
<sequence length="81" mass="8927">MTSHNNVLDGDDDGTDVCRLRVYRNPPGVFYHPFRSGLINFPYPPCLRSFLVPSYPLLVDAKKPSFRLVDGMAGLVGSLSG</sequence>
<organism evidence="1">
    <name type="scientific">Anopheles sinensis</name>
    <name type="common">Mosquito</name>
    <dbReference type="NCBI Taxonomy" id="74873"/>
    <lineage>
        <taxon>Eukaryota</taxon>
        <taxon>Metazoa</taxon>
        <taxon>Ecdysozoa</taxon>
        <taxon>Arthropoda</taxon>
        <taxon>Hexapoda</taxon>
        <taxon>Insecta</taxon>
        <taxon>Pterygota</taxon>
        <taxon>Neoptera</taxon>
        <taxon>Endopterygota</taxon>
        <taxon>Diptera</taxon>
        <taxon>Nematocera</taxon>
        <taxon>Culicoidea</taxon>
        <taxon>Culicidae</taxon>
        <taxon>Anophelinae</taxon>
        <taxon>Anopheles</taxon>
    </lineage>
</organism>
<protein>
    <submittedName>
        <fullName evidence="1 2">Kinesin light chain, putative</fullName>
    </submittedName>
</protein>
<reference evidence="1 3" key="1">
    <citation type="journal article" date="2014" name="BMC Genomics">
        <title>Genome sequence of Anopheles sinensis provides insight into genetics basis of mosquito competence for malaria parasites.</title>
        <authorList>
            <person name="Zhou D."/>
            <person name="Zhang D."/>
            <person name="Ding G."/>
            <person name="Shi L."/>
            <person name="Hou Q."/>
            <person name="Ye Y."/>
            <person name="Xu Y."/>
            <person name="Zhou H."/>
            <person name="Xiong C."/>
            <person name="Li S."/>
            <person name="Yu J."/>
            <person name="Hong S."/>
            <person name="Yu X."/>
            <person name="Zou P."/>
            <person name="Chen C."/>
            <person name="Chang X."/>
            <person name="Wang W."/>
            <person name="Lv Y."/>
            <person name="Sun Y."/>
            <person name="Ma L."/>
            <person name="Shen B."/>
            <person name="Zhu C."/>
        </authorList>
    </citation>
    <scope>NUCLEOTIDE SEQUENCE [LARGE SCALE GENOMIC DNA]</scope>
</reference>
<evidence type="ECO:0000313" key="1">
    <source>
        <dbReference type="EMBL" id="KFB34862.1"/>
    </source>
</evidence>
<dbReference type="EMBL" id="ATLV01002289">
    <property type="status" value="NOT_ANNOTATED_CDS"/>
    <property type="molecule type" value="Genomic_DNA"/>
</dbReference>
<evidence type="ECO:0000313" key="3">
    <source>
        <dbReference type="Proteomes" id="UP000030765"/>
    </source>
</evidence>
<dbReference type="Proteomes" id="UP000030765">
    <property type="component" value="Unassembled WGS sequence"/>
</dbReference>
<dbReference type="AlphaFoldDB" id="A0A084VA68"/>
<dbReference type="VEuPathDB" id="VectorBase:ASIC000456"/>
<proteinExistence type="predicted"/>
<name>A0A084VA68_ANOSI</name>
<accession>A0A084VA68</accession>
<dbReference type="EnsemblMetazoa" id="ASIC000456-RA">
    <property type="protein sequence ID" value="ASIC000456-PA"/>
    <property type="gene ID" value="ASIC000456"/>
</dbReference>
<evidence type="ECO:0000313" key="2">
    <source>
        <dbReference type="EnsemblMetazoa" id="ASIC000456-PA"/>
    </source>
</evidence>